<dbReference type="InterPro" id="IPR002347">
    <property type="entry name" value="SDR_fam"/>
</dbReference>
<name>A0A1H4S9U9_9NOCA</name>
<dbReference type="GO" id="GO:0016020">
    <property type="term" value="C:membrane"/>
    <property type="evidence" value="ECO:0007669"/>
    <property type="project" value="TreeGrafter"/>
</dbReference>
<feature type="domain" description="Ketoreductase" evidence="4">
    <location>
        <begin position="7"/>
        <end position="191"/>
    </location>
</feature>
<dbReference type="PANTHER" id="PTHR44196">
    <property type="entry name" value="DEHYDROGENASE/REDUCTASE SDR FAMILY MEMBER 7B"/>
    <property type="match status" value="1"/>
</dbReference>
<evidence type="ECO:0000313" key="5">
    <source>
        <dbReference type="EMBL" id="SEC40631.1"/>
    </source>
</evidence>
<dbReference type="Pfam" id="PF00106">
    <property type="entry name" value="adh_short"/>
    <property type="match status" value="1"/>
</dbReference>
<evidence type="ECO:0000256" key="3">
    <source>
        <dbReference type="RuleBase" id="RU000363"/>
    </source>
</evidence>
<dbReference type="AlphaFoldDB" id="A0A1H4S9U9"/>
<organism evidence="5 6">
    <name type="scientific">Rhodococcus koreensis</name>
    <dbReference type="NCBI Taxonomy" id="99653"/>
    <lineage>
        <taxon>Bacteria</taxon>
        <taxon>Bacillati</taxon>
        <taxon>Actinomycetota</taxon>
        <taxon>Actinomycetes</taxon>
        <taxon>Mycobacteriales</taxon>
        <taxon>Nocardiaceae</taxon>
        <taxon>Rhodococcus</taxon>
    </lineage>
</organism>
<reference evidence="6" key="1">
    <citation type="submission" date="2016-10" db="EMBL/GenBank/DDBJ databases">
        <authorList>
            <person name="Varghese N."/>
            <person name="Submissions S."/>
        </authorList>
    </citation>
    <scope>NUCLEOTIDE SEQUENCE [LARGE SCALE GENOMIC DNA]</scope>
    <source>
        <strain evidence="6">DSM 44498</strain>
    </source>
</reference>
<dbReference type="PRINTS" id="PR00081">
    <property type="entry name" value="GDHRDH"/>
</dbReference>
<dbReference type="OrthoDB" id="5178125at2"/>
<evidence type="ECO:0000256" key="2">
    <source>
        <dbReference type="ARBA" id="ARBA00023002"/>
    </source>
</evidence>
<keyword evidence="6" id="KW-1185">Reference proteome</keyword>
<dbReference type="PROSITE" id="PS00061">
    <property type="entry name" value="ADH_SHORT"/>
    <property type="match status" value="1"/>
</dbReference>
<dbReference type="Proteomes" id="UP000183561">
    <property type="component" value="Unassembled WGS sequence"/>
</dbReference>
<evidence type="ECO:0000256" key="1">
    <source>
        <dbReference type="ARBA" id="ARBA00006484"/>
    </source>
</evidence>
<comment type="similarity">
    <text evidence="1 3">Belongs to the short-chain dehydrogenases/reductases (SDR) family.</text>
</comment>
<dbReference type="Gene3D" id="3.40.50.720">
    <property type="entry name" value="NAD(P)-binding Rossmann-like Domain"/>
    <property type="match status" value="1"/>
</dbReference>
<evidence type="ECO:0000313" key="6">
    <source>
        <dbReference type="Proteomes" id="UP000183561"/>
    </source>
</evidence>
<dbReference type="InterPro" id="IPR020904">
    <property type="entry name" value="Sc_DH/Rdtase_CS"/>
</dbReference>
<sequence>MKHLHGRTALVTGASGGLGRVVARALAREGVAVAVSGRREDRLAELVVELRALGVRAEAVPGDLNRLDLLDALIERAEAAVGPLDVLVNNAGVENVSAFTRLDPAELTAMVDVNLTAPLLLTRRALPGMLDRGRGHVVFVSSLAAKIGPAYCAPYAATKAGLIGLTQSLRAEYAGAPVGFSVVCPGFIAGDGMYQRMTERGIRAGRMAGETSTDKVAATVIRAIRRDLPEVVESGAPIRPLLALAQIAPGLAERVAARFGATAMFRRLSEDRGRVEPDG</sequence>
<dbReference type="SMART" id="SM00822">
    <property type="entry name" value="PKS_KR"/>
    <property type="match status" value="1"/>
</dbReference>
<dbReference type="InterPro" id="IPR057326">
    <property type="entry name" value="KR_dom"/>
</dbReference>
<dbReference type="SUPFAM" id="SSF51735">
    <property type="entry name" value="NAD(P)-binding Rossmann-fold domains"/>
    <property type="match status" value="1"/>
</dbReference>
<accession>A0A1H4S9U9</accession>
<dbReference type="EMBL" id="FNSV01000005">
    <property type="protein sequence ID" value="SEC40631.1"/>
    <property type="molecule type" value="Genomic_DNA"/>
</dbReference>
<proteinExistence type="inferred from homology"/>
<dbReference type="PRINTS" id="PR00080">
    <property type="entry name" value="SDRFAMILY"/>
</dbReference>
<dbReference type="GO" id="GO:0016491">
    <property type="term" value="F:oxidoreductase activity"/>
    <property type="evidence" value="ECO:0007669"/>
    <property type="project" value="UniProtKB-KW"/>
</dbReference>
<dbReference type="RefSeq" id="WP_072944807.1">
    <property type="nucleotide sequence ID" value="NZ_FNSV01000005.1"/>
</dbReference>
<evidence type="ECO:0000259" key="4">
    <source>
        <dbReference type="SMART" id="SM00822"/>
    </source>
</evidence>
<dbReference type="InterPro" id="IPR036291">
    <property type="entry name" value="NAD(P)-bd_dom_sf"/>
</dbReference>
<protein>
    <submittedName>
        <fullName evidence="5">Short-chain dehydrogenase</fullName>
    </submittedName>
</protein>
<dbReference type="PANTHER" id="PTHR44196:SF1">
    <property type="entry name" value="DEHYDROGENASE_REDUCTASE SDR FAMILY MEMBER 7B"/>
    <property type="match status" value="1"/>
</dbReference>
<keyword evidence="2" id="KW-0560">Oxidoreductase</keyword>
<gene>
    <name evidence="5" type="ORF">SAMN04490239_3972</name>
</gene>